<evidence type="ECO:0000256" key="3">
    <source>
        <dbReference type="ARBA" id="ARBA00004162"/>
    </source>
</evidence>
<comment type="caution">
    <text evidence="18">The sequence shown here is derived from an EMBL/GenBank/DDBJ whole genome shotgun (WGS) entry which is preliminary data.</text>
</comment>
<evidence type="ECO:0000313" key="19">
    <source>
        <dbReference type="Proteomes" id="UP000604161"/>
    </source>
</evidence>
<evidence type="ECO:0000256" key="12">
    <source>
        <dbReference type="ARBA" id="ARBA00023065"/>
    </source>
</evidence>
<evidence type="ECO:0000256" key="5">
    <source>
        <dbReference type="ARBA" id="ARBA00011869"/>
    </source>
</evidence>
<keyword evidence="12 16" id="KW-0406">Ion transport</keyword>
<comment type="function">
    <text evidence="2 16 17">Catalyzes the decarboxylation of oxaloacetate coupled to Na(+) translocation.</text>
</comment>
<comment type="subunit">
    <text evidence="5 16">Heterotrimer of an alpha, a beta and a gamma subunit.</text>
</comment>
<evidence type="ECO:0000256" key="9">
    <source>
        <dbReference type="ARBA" id="ARBA00022967"/>
    </source>
</evidence>
<keyword evidence="6 16" id="KW-0813">Transport</keyword>
<evidence type="ECO:0000256" key="14">
    <source>
        <dbReference type="ARBA" id="ARBA00023201"/>
    </source>
</evidence>
<comment type="catalytic activity">
    <reaction evidence="15 16 17">
        <text>oxaloacetate + 2 Na(+)(in) + H(+) = pyruvate + 2 Na(+)(out) + CO2</text>
        <dbReference type="Rhea" id="RHEA:57724"/>
        <dbReference type="ChEBI" id="CHEBI:15361"/>
        <dbReference type="ChEBI" id="CHEBI:15378"/>
        <dbReference type="ChEBI" id="CHEBI:16452"/>
        <dbReference type="ChEBI" id="CHEBI:16526"/>
        <dbReference type="ChEBI" id="CHEBI:29101"/>
        <dbReference type="EC" id="7.2.4.2"/>
    </reaction>
</comment>
<evidence type="ECO:0000256" key="8">
    <source>
        <dbReference type="ARBA" id="ARBA00022692"/>
    </source>
</evidence>
<protein>
    <recommendedName>
        <fullName evidence="16">Probable oxaloacetate decarboxylase gamma chain</fullName>
        <ecNumber evidence="16">7.2.4.2</ecNumber>
    </recommendedName>
</protein>
<comment type="similarity">
    <text evidence="4 16 17">Belongs to the OadG family.</text>
</comment>
<evidence type="ECO:0000256" key="4">
    <source>
        <dbReference type="ARBA" id="ARBA00005844"/>
    </source>
</evidence>
<dbReference type="EMBL" id="JACYFC010000007">
    <property type="protein sequence ID" value="MBD5772523.1"/>
    <property type="molecule type" value="Genomic_DNA"/>
</dbReference>
<dbReference type="NCBIfam" id="TIGR01195">
    <property type="entry name" value="oadG_fam"/>
    <property type="match status" value="1"/>
</dbReference>
<evidence type="ECO:0000256" key="13">
    <source>
        <dbReference type="ARBA" id="ARBA00023136"/>
    </source>
</evidence>
<gene>
    <name evidence="16" type="primary">oadG</name>
    <name evidence="18" type="ORF">IF202_15905</name>
</gene>
<dbReference type="HAMAP" id="MF_00404">
    <property type="entry name" value="OadG"/>
    <property type="match status" value="1"/>
</dbReference>
<organism evidence="18 19">
    <name type="scientific">Marinomonas colpomeniae</name>
    <dbReference type="NCBI Taxonomy" id="2774408"/>
    <lineage>
        <taxon>Bacteria</taxon>
        <taxon>Pseudomonadati</taxon>
        <taxon>Pseudomonadota</taxon>
        <taxon>Gammaproteobacteria</taxon>
        <taxon>Oceanospirillales</taxon>
        <taxon>Oceanospirillaceae</taxon>
        <taxon>Marinomonas</taxon>
    </lineage>
</organism>
<dbReference type="Proteomes" id="UP000604161">
    <property type="component" value="Unassembled WGS sequence"/>
</dbReference>
<evidence type="ECO:0000313" key="18">
    <source>
        <dbReference type="EMBL" id="MBD5772523.1"/>
    </source>
</evidence>
<evidence type="ECO:0000256" key="17">
    <source>
        <dbReference type="RuleBase" id="RU004278"/>
    </source>
</evidence>
<evidence type="ECO:0000256" key="2">
    <source>
        <dbReference type="ARBA" id="ARBA00003002"/>
    </source>
</evidence>
<evidence type="ECO:0000256" key="7">
    <source>
        <dbReference type="ARBA" id="ARBA00022475"/>
    </source>
</evidence>
<dbReference type="InterPro" id="IPR005899">
    <property type="entry name" value="Na_pump_deCOase"/>
</dbReference>
<dbReference type="Pfam" id="PF04277">
    <property type="entry name" value="OAD_gamma"/>
    <property type="match status" value="1"/>
</dbReference>
<keyword evidence="11 16" id="KW-0915">Sodium</keyword>
<evidence type="ECO:0000256" key="6">
    <source>
        <dbReference type="ARBA" id="ARBA00022448"/>
    </source>
</evidence>
<comment type="subcellular location">
    <subcellularLocation>
        <location evidence="3 16 17">Cell membrane</location>
        <topology evidence="3 16 17">Single-pass membrane protein</topology>
    </subcellularLocation>
</comment>
<proteinExistence type="inferred from homology"/>
<keyword evidence="8 16" id="KW-0812">Transmembrane</keyword>
<feature type="transmembrane region" description="Helical" evidence="16 17">
    <location>
        <begin position="12"/>
        <end position="32"/>
    </location>
</feature>
<dbReference type="EC" id="7.2.4.2" evidence="16"/>
<evidence type="ECO:0000256" key="10">
    <source>
        <dbReference type="ARBA" id="ARBA00022989"/>
    </source>
</evidence>
<evidence type="ECO:0000256" key="16">
    <source>
        <dbReference type="HAMAP-Rule" id="MF_00404"/>
    </source>
</evidence>
<sequence length="82" mass="8908">MNGLLEDGLGLMVLGMGFVFLFLVILIFATGYMSRLLNHFFPEVPVVTPKSVVAVPSSEAIDPQLVAVISAAVHQHRNKKNT</sequence>
<keyword evidence="13 16" id="KW-0472">Membrane</keyword>
<keyword evidence="7 16" id="KW-1003">Cell membrane</keyword>
<evidence type="ECO:0000256" key="15">
    <source>
        <dbReference type="ARBA" id="ARBA00048176"/>
    </source>
</evidence>
<name>A0ABR8P2L3_9GAMM</name>
<evidence type="ECO:0000256" key="1">
    <source>
        <dbReference type="ARBA" id="ARBA00001959"/>
    </source>
</evidence>
<keyword evidence="19" id="KW-1185">Reference proteome</keyword>
<evidence type="ECO:0000256" key="11">
    <source>
        <dbReference type="ARBA" id="ARBA00023053"/>
    </source>
</evidence>
<comment type="cofactor">
    <cofactor evidence="1 16 17">
        <name>Na(+)</name>
        <dbReference type="ChEBI" id="CHEBI:29101"/>
    </cofactor>
</comment>
<keyword evidence="9 16" id="KW-1278">Translocase</keyword>
<dbReference type="InterPro" id="IPR023424">
    <property type="entry name" value="OadG"/>
</dbReference>
<accession>A0ABR8P2L3</accession>
<reference evidence="18 19" key="1">
    <citation type="submission" date="2020-09" db="EMBL/GenBank/DDBJ databases">
        <title>Marinomonas sp. nov., isolated from the cysticercosis algae of Qingdao, China.</title>
        <authorList>
            <person name="Sun X."/>
        </authorList>
    </citation>
    <scope>NUCLEOTIDE SEQUENCE [LARGE SCALE GENOMIC DNA]</scope>
    <source>
        <strain evidence="18 19">SM2066</strain>
    </source>
</reference>
<dbReference type="RefSeq" id="WP_191595914.1">
    <property type="nucleotide sequence ID" value="NZ_JACYFC010000007.1"/>
</dbReference>
<keyword evidence="14 16" id="KW-0739">Sodium transport</keyword>
<keyword evidence="10 16" id="KW-1133">Transmembrane helix</keyword>